<evidence type="ECO:0008006" key="3">
    <source>
        <dbReference type="Google" id="ProtNLM"/>
    </source>
</evidence>
<dbReference type="AlphaFoldDB" id="A0A979G630"/>
<reference evidence="2" key="1">
    <citation type="submission" date="2009-08" db="EMBL/GenBank/DDBJ databases">
        <title>The complete genome of Chitinophaga pinensis DSM 2588.</title>
        <authorList>
            <consortium name="US DOE Joint Genome Institute (JGI-PGF)"/>
            <person name="Lucas S."/>
            <person name="Copeland A."/>
            <person name="Lapidus A."/>
            <person name="Glavina del Rio T."/>
            <person name="Dalin E."/>
            <person name="Tice H."/>
            <person name="Bruce D."/>
            <person name="Goodwin L."/>
            <person name="Pitluck S."/>
            <person name="Kyrpides N."/>
            <person name="Mavromatis K."/>
            <person name="Ivanova N."/>
            <person name="Mikhailova N."/>
            <person name="Sims D."/>
            <person name="Meinche L."/>
            <person name="Brettin T."/>
            <person name="Detter J.C."/>
            <person name="Han C."/>
            <person name="Larimer F."/>
            <person name="Land M."/>
            <person name="Hauser L."/>
            <person name="Markowitz V."/>
            <person name="Cheng J.-F."/>
            <person name="Hugenholtz P."/>
            <person name="Woyke T."/>
            <person name="Wu D."/>
            <person name="Spring S."/>
            <person name="Klenk H.-P."/>
            <person name="Eisen J.A."/>
        </authorList>
    </citation>
    <scope>NUCLEOTIDE SEQUENCE [LARGE SCALE GENOMIC DNA]</scope>
    <source>
        <strain evidence="2">ATCC 43595 / DSM 2588 / LMG 13176 / NBRC 15968 / NCIMB 11800 / UQM 2034</strain>
    </source>
</reference>
<dbReference type="RefSeq" id="WP_012791578.1">
    <property type="nucleotide sequence ID" value="NC_013132.1"/>
</dbReference>
<dbReference type="OrthoDB" id="975810at2"/>
<proteinExistence type="predicted"/>
<sequence length="302" mass="32997">MRLKELLFPAVFAVICFSCKKDSGGGDEGPKIRPVTPNSGRFISKVFEYSPAPGQFIGESAGTPEGANSIVGTRSGLISLGAYGGYIVFGFDHSILNQTGADLAIYGNPVPEPRPWSEPGVVMVSQDENENGLPDDNWYELAGSGYVTPATIRNYKITYYNPRGVSRVSWIDNRGKTGAVEINEFHDHSYYPAFAANQDSLTFEGTLLIPTFGEHDGIYINWAMGWGYADNYSTDDTEMMDSYQKNQYNSFDLSWAIDKNGTPVTLKAIDFVKVYTGQNSVGSNIMGEVSTEISGAADLNMK</sequence>
<reference evidence="1 2" key="2">
    <citation type="journal article" date="2010" name="Stand. Genomic Sci.">
        <title>Complete genome sequence of Chitinophaga pinensis type strain (UQM 2034).</title>
        <authorList>
            <person name="Glavina Del Rio T."/>
            <person name="Abt B."/>
            <person name="Spring S."/>
            <person name="Lapidus A."/>
            <person name="Nolan M."/>
            <person name="Tice H."/>
            <person name="Copeland A."/>
            <person name="Cheng J.F."/>
            <person name="Chen F."/>
            <person name="Bruce D."/>
            <person name="Goodwin L."/>
            <person name="Pitluck S."/>
            <person name="Ivanova N."/>
            <person name="Mavromatis K."/>
            <person name="Mikhailova N."/>
            <person name="Pati A."/>
            <person name="Chen A."/>
            <person name="Palaniappan K."/>
            <person name="Land M."/>
            <person name="Hauser L."/>
            <person name="Chang Y.J."/>
            <person name="Jeffries C.D."/>
            <person name="Chain P."/>
            <person name="Saunders E."/>
            <person name="Detter J.C."/>
            <person name="Brettin T."/>
            <person name="Rohde M."/>
            <person name="Goker M."/>
            <person name="Bristow J."/>
            <person name="Eisen J.A."/>
            <person name="Markowitz V."/>
            <person name="Hugenholtz P."/>
            <person name="Kyrpides N.C."/>
            <person name="Klenk H.P."/>
            <person name="Lucas S."/>
        </authorList>
    </citation>
    <scope>NUCLEOTIDE SEQUENCE [LARGE SCALE GENOMIC DNA]</scope>
    <source>
        <strain evidence="2">ATCC 43595 / DSM 2588 / LMG 13176 / NBRC 15968 / NCIMB 11800 / UQM 2034</strain>
    </source>
</reference>
<protein>
    <recommendedName>
        <fullName evidence="3">PKD domain-containing protein</fullName>
    </recommendedName>
</protein>
<dbReference type="KEGG" id="cpi:Cpin_3943"/>
<dbReference type="Proteomes" id="UP000002215">
    <property type="component" value="Chromosome"/>
</dbReference>
<organism evidence="1 2">
    <name type="scientific">Chitinophaga pinensis (strain ATCC 43595 / DSM 2588 / LMG 13176 / NBRC 15968 / NCIMB 11800 / UQM 2034)</name>
    <dbReference type="NCBI Taxonomy" id="485918"/>
    <lineage>
        <taxon>Bacteria</taxon>
        <taxon>Pseudomonadati</taxon>
        <taxon>Bacteroidota</taxon>
        <taxon>Chitinophagia</taxon>
        <taxon>Chitinophagales</taxon>
        <taxon>Chitinophagaceae</taxon>
        <taxon>Chitinophaga</taxon>
    </lineage>
</organism>
<gene>
    <name evidence="1" type="ordered locus">Cpin_3943</name>
</gene>
<dbReference type="EMBL" id="CP001699">
    <property type="protein sequence ID" value="ACU61405.1"/>
    <property type="molecule type" value="Genomic_DNA"/>
</dbReference>
<evidence type="ECO:0000313" key="1">
    <source>
        <dbReference type="EMBL" id="ACU61405.1"/>
    </source>
</evidence>
<accession>A0A979G630</accession>
<name>A0A979G630_CHIPD</name>
<evidence type="ECO:0000313" key="2">
    <source>
        <dbReference type="Proteomes" id="UP000002215"/>
    </source>
</evidence>